<proteinExistence type="predicted"/>
<sequence length="104" mass="11867">MVTRKFKFTRRFPSCQLFPTTRIPLTLAAHQAGSLFTYAWLWQHLTFSCPVFTMATKGPSASPAGGDTPKRARKTHTLEERLEVLDRAKKVQRNKCYSGRIGHE</sequence>
<protein>
    <submittedName>
        <fullName evidence="2">Uncharacterized protein</fullName>
    </submittedName>
</protein>
<dbReference type="AlphaFoldDB" id="A0A5B7GWE6"/>
<dbReference type="Proteomes" id="UP000324222">
    <property type="component" value="Unassembled WGS sequence"/>
</dbReference>
<evidence type="ECO:0000313" key="2">
    <source>
        <dbReference type="EMBL" id="MPC63202.1"/>
    </source>
</evidence>
<evidence type="ECO:0000313" key="3">
    <source>
        <dbReference type="Proteomes" id="UP000324222"/>
    </source>
</evidence>
<reference evidence="2 3" key="1">
    <citation type="submission" date="2019-05" db="EMBL/GenBank/DDBJ databases">
        <title>Another draft genome of Portunus trituberculatus and its Hox gene families provides insights of decapod evolution.</title>
        <authorList>
            <person name="Jeong J.-H."/>
            <person name="Song I."/>
            <person name="Kim S."/>
            <person name="Choi T."/>
            <person name="Kim D."/>
            <person name="Ryu S."/>
            <person name="Kim W."/>
        </authorList>
    </citation>
    <scope>NUCLEOTIDE SEQUENCE [LARGE SCALE GENOMIC DNA]</scope>
    <source>
        <tissue evidence="2">Muscle</tissue>
    </source>
</reference>
<accession>A0A5B7GWE6</accession>
<organism evidence="2 3">
    <name type="scientific">Portunus trituberculatus</name>
    <name type="common">Swimming crab</name>
    <name type="synonym">Neptunus trituberculatus</name>
    <dbReference type="NCBI Taxonomy" id="210409"/>
    <lineage>
        <taxon>Eukaryota</taxon>
        <taxon>Metazoa</taxon>
        <taxon>Ecdysozoa</taxon>
        <taxon>Arthropoda</taxon>
        <taxon>Crustacea</taxon>
        <taxon>Multicrustacea</taxon>
        <taxon>Malacostraca</taxon>
        <taxon>Eumalacostraca</taxon>
        <taxon>Eucarida</taxon>
        <taxon>Decapoda</taxon>
        <taxon>Pleocyemata</taxon>
        <taxon>Brachyura</taxon>
        <taxon>Eubrachyura</taxon>
        <taxon>Portunoidea</taxon>
        <taxon>Portunidae</taxon>
        <taxon>Portuninae</taxon>
        <taxon>Portunus</taxon>
    </lineage>
</organism>
<keyword evidence="3" id="KW-1185">Reference proteome</keyword>
<feature type="region of interest" description="Disordered" evidence="1">
    <location>
        <begin position="58"/>
        <end position="77"/>
    </location>
</feature>
<gene>
    <name evidence="2" type="ORF">E2C01_057296</name>
</gene>
<comment type="caution">
    <text evidence="2">The sequence shown here is derived from an EMBL/GenBank/DDBJ whole genome shotgun (WGS) entry which is preliminary data.</text>
</comment>
<evidence type="ECO:0000256" key="1">
    <source>
        <dbReference type="SAM" id="MobiDB-lite"/>
    </source>
</evidence>
<dbReference type="EMBL" id="VSRR010020528">
    <property type="protein sequence ID" value="MPC63202.1"/>
    <property type="molecule type" value="Genomic_DNA"/>
</dbReference>
<name>A0A5B7GWE6_PORTR</name>